<comment type="caution">
    <text evidence="2">The sequence shown here is derived from an EMBL/GenBank/DDBJ whole genome shotgun (WGS) entry which is preliminary data.</text>
</comment>
<dbReference type="Proteomes" id="UP000792457">
    <property type="component" value="Unassembled WGS sequence"/>
</dbReference>
<organism evidence="2 3">
    <name type="scientific">Ladona fulva</name>
    <name type="common">Scarce chaser dragonfly</name>
    <name type="synonym">Libellula fulva</name>
    <dbReference type="NCBI Taxonomy" id="123851"/>
    <lineage>
        <taxon>Eukaryota</taxon>
        <taxon>Metazoa</taxon>
        <taxon>Ecdysozoa</taxon>
        <taxon>Arthropoda</taxon>
        <taxon>Hexapoda</taxon>
        <taxon>Insecta</taxon>
        <taxon>Pterygota</taxon>
        <taxon>Palaeoptera</taxon>
        <taxon>Odonata</taxon>
        <taxon>Epiprocta</taxon>
        <taxon>Anisoptera</taxon>
        <taxon>Libelluloidea</taxon>
        <taxon>Libellulidae</taxon>
        <taxon>Ladona</taxon>
    </lineage>
</organism>
<name>A0A8K0K1Q7_LADFU</name>
<accession>A0A8K0K1Q7</accession>
<dbReference type="PANTHER" id="PTHR46114">
    <property type="entry name" value="APPLE DOMAIN-CONTAINING PROTEIN"/>
    <property type="match status" value="1"/>
</dbReference>
<evidence type="ECO:0000313" key="2">
    <source>
        <dbReference type="EMBL" id="KAG8226674.1"/>
    </source>
</evidence>
<reference evidence="2" key="2">
    <citation type="submission" date="2017-10" db="EMBL/GenBank/DDBJ databases">
        <title>Ladona fulva Genome sequencing and assembly.</title>
        <authorList>
            <person name="Murali S."/>
            <person name="Richards S."/>
            <person name="Bandaranaike D."/>
            <person name="Bellair M."/>
            <person name="Blankenburg K."/>
            <person name="Chao H."/>
            <person name="Dinh H."/>
            <person name="Doddapaneni H."/>
            <person name="Dugan-Rocha S."/>
            <person name="Elkadiri S."/>
            <person name="Gnanaolivu R."/>
            <person name="Hernandez B."/>
            <person name="Skinner E."/>
            <person name="Javaid M."/>
            <person name="Lee S."/>
            <person name="Li M."/>
            <person name="Ming W."/>
            <person name="Munidasa M."/>
            <person name="Muniz J."/>
            <person name="Nguyen L."/>
            <person name="Hughes D."/>
            <person name="Osuji N."/>
            <person name="Pu L.-L."/>
            <person name="Puazo M."/>
            <person name="Qu C."/>
            <person name="Quiroz J."/>
            <person name="Raj R."/>
            <person name="Weissenberger G."/>
            <person name="Xin Y."/>
            <person name="Zou X."/>
            <person name="Han Y."/>
            <person name="Worley K."/>
            <person name="Muzny D."/>
            <person name="Gibbs R."/>
        </authorList>
    </citation>
    <scope>NUCLEOTIDE SEQUENCE</scope>
    <source>
        <strain evidence="2">Sampled in the wild</strain>
    </source>
</reference>
<gene>
    <name evidence="2" type="ORF">J437_LFUL005488</name>
</gene>
<evidence type="ECO:0000313" key="3">
    <source>
        <dbReference type="Proteomes" id="UP000792457"/>
    </source>
</evidence>
<evidence type="ECO:0000256" key="1">
    <source>
        <dbReference type="SAM" id="SignalP"/>
    </source>
</evidence>
<dbReference type="EMBL" id="KZ308293">
    <property type="protein sequence ID" value="KAG8226674.1"/>
    <property type="molecule type" value="Genomic_DNA"/>
</dbReference>
<dbReference type="AlphaFoldDB" id="A0A8K0K1Q7"/>
<feature type="chain" id="PRO_5035443270" evidence="1">
    <location>
        <begin position="19"/>
        <end position="167"/>
    </location>
</feature>
<reference evidence="2" key="1">
    <citation type="submission" date="2013-04" db="EMBL/GenBank/DDBJ databases">
        <authorList>
            <person name="Qu J."/>
            <person name="Murali S.C."/>
            <person name="Bandaranaike D."/>
            <person name="Bellair M."/>
            <person name="Blankenburg K."/>
            <person name="Chao H."/>
            <person name="Dinh H."/>
            <person name="Doddapaneni H."/>
            <person name="Downs B."/>
            <person name="Dugan-Rocha S."/>
            <person name="Elkadiri S."/>
            <person name="Gnanaolivu R.D."/>
            <person name="Hernandez B."/>
            <person name="Javaid M."/>
            <person name="Jayaseelan J.C."/>
            <person name="Lee S."/>
            <person name="Li M."/>
            <person name="Ming W."/>
            <person name="Munidasa M."/>
            <person name="Muniz J."/>
            <person name="Nguyen L."/>
            <person name="Ongeri F."/>
            <person name="Osuji N."/>
            <person name="Pu L.-L."/>
            <person name="Puazo M."/>
            <person name="Qu C."/>
            <person name="Quiroz J."/>
            <person name="Raj R."/>
            <person name="Weissenberger G."/>
            <person name="Xin Y."/>
            <person name="Zou X."/>
            <person name="Han Y."/>
            <person name="Richards S."/>
            <person name="Worley K."/>
            <person name="Muzny D."/>
            <person name="Gibbs R."/>
        </authorList>
    </citation>
    <scope>NUCLEOTIDE SEQUENCE</scope>
    <source>
        <strain evidence="2">Sampled in the wild</strain>
    </source>
</reference>
<feature type="signal peptide" evidence="1">
    <location>
        <begin position="1"/>
        <end position="18"/>
    </location>
</feature>
<dbReference type="PANTHER" id="PTHR46114:SF1">
    <property type="entry name" value="ZAD DOMAIN-CONTAINING PROTEIN"/>
    <property type="match status" value="1"/>
</dbReference>
<proteinExistence type="predicted"/>
<dbReference type="OrthoDB" id="6769877at2759"/>
<sequence>MIVSCILALMSVLFYSVAQLVPGKSTRWSYSIDCPVTVVAFYSSTTVEDIEFKNVPEQGAKITFYNAREKKLQPFFIQEDNLLFCHNVRGLLGKMGLPEYFPDDWHLFTDSSKQNFKCVLLHNGYKYGSIPIARSTKMKEKCDSIVLVLEKIKYHEYQWQISWKLIM</sequence>
<keyword evidence="3" id="KW-1185">Reference proteome</keyword>
<keyword evidence="1" id="KW-0732">Signal</keyword>
<protein>
    <submittedName>
        <fullName evidence="2">Uncharacterized protein</fullName>
    </submittedName>
</protein>